<evidence type="ECO:0000313" key="2">
    <source>
        <dbReference type="Proteomes" id="UP000472262"/>
    </source>
</evidence>
<dbReference type="InParanoid" id="A0A672KWZ8"/>
<dbReference type="AlphaFoldDB" id="A0A672KWZ8"/>
<name>A0A672KWZ8_SINGR</name>
<reference evidence="1" key="1">
    <citation type="submission" date="2025-08" db="UniProtKB">
        <authorList>
            <consortium name="Ensembl"/>
        </authorList>
    </citation>
    <scope>IDENTIFICATION</scope>
</reference>
<organism evidence="1 2">
    <name type="scientific">Sinocyclocheilus grahami</name>
    <name type="common">Dianchi golden-line fish</name>
    <name type="synonym">Barbus grahami</name>
    <dbReference type="NCBI Taxonomy" id="75366"/>
    <lineage>
        <taxon>Eukaryota</taxon>
        <taxon>Metazoa</taxon>
        <taxon>Chordata</taxon>
        <taxon>Craniata</taxon>
        <taxon>Vertebrata</taxon>
        <taxon>Euteleostomi</taxon>
        <taxon>Actinopterygii</taxon>
        <taxon>Neopterygii</taxon>
        <taxon>Teleostei</taxon>
        <taxon>Ostariophysi</taxon>
        <taxon>Cypriniformes</taxon>
        <taxon>Cyprinidae</taxon>
        <taxon>Cyprininae</taxon>
        <taxon>Sinocyclocheilus</taxon>
    </lineage>
</organism>
<proteinExistence type="predicted"/>
<keyword evidence="2" id="KW-1185">Reference proteome</keyword>
<evidence type="ECO:0000313" key="1">
    <source>
        <dbReference type="Ensembl" id="ENSSGRP00000017288.1"/>
    </source>
</evidence>
<accession>A0A672KWZ8</accession>
<dbReference type="Ensembl" id="ENSSGRT00000018684.1">
    <property type="protein sequence ID" value="ENSSGRP00000017288.1"/>
    <property type="gene ID" value="ENSSGRG00000010464.1"/>
</dbReference>
<reference evidence="1" key="2">
    <citation type="submission" date="2025-09" db="UniProtKB">
        <authorList>
            <consortium name="Ensembl"/>
        </authorList>
    </citation>
    <scope>IDENTIFICATION</scope>
</reference>
<sequence length="59" mass="6837">MLKTRQCLLGVRTLLAVTSRLWSCFLFILRKHIRTVSFREERHLHVRATFLACHGTGGV</sequence>
<dbReference type="Proteomes" id="UP000472262">
    <property type="component" value="Unassembled WGS sequence"/>
</dbReference>
<protein>
    <submittedName>
        <fullName evidence="1">Uncharacterized protein</fullName>
    </submittedName>
</protein>